<dbReference type="EMBL" id="CP011924">
    <property type="protein sequence ID" value="ATD07071.1"/>
    <property type="molecule type" value="Genomic_DNA"/>
</dbReference>
<evidence type="ECO:0000313" key="1">
    <source>
        <dbReference type="EMBL" id="ATD07071.1"/>
    </source>
</evidence>
<dbReference type="Proteomes" id="UP000016521">
    <property type="component" value="Chromosome I"/>
</dbReference>
<proteinExistence type="predicted"/>
<accession>A0ABM6NEB9</accession>
<organism evidence="1 2">
    <name type="scientific">Pseudoalteromonas piscicida</name>
    <dbReference type="NCBI Taxonomy" id="43662"/>
    <lineage>
        <taxon>Bacteria</taxon>
        <taxon>Pseudomonadati</taxon>
        <taxon>Pseudomonadota</taxon>
        <taxon>Gammaproteobacteria</taxon>
        <taxon>Alteromonadales</taxon>
        <taxon>Pseudoalteromonadaceae</taxon>
        <taxon>Pseudoalteromonas</taxon>
    </lineage>
</organism>
<reference evidence="1 2" key="1">
    <citation type="submission" date="2015-06" db="EMBL/GenBank/DDBJ databases">
        <authorList>
            <person name="Xie B.-B."/>
            <person name="Rong J.-C."/>
            <person name="Qin Q.-L."/>
            <person name="Zhang Y.-Z."/>
        </authorList>
    </citation>
    <scope>NUCLEOTIDE SEQUENCE [LARGE SCALE GENOMIC DNA]</scope>
    <source>
        <strain evidence="1 2">JCM 20779</strain>
    </source>
</reference>
<protein>
    <submittedName>
        <fullName evidence="1">Uncharacterized protein</fullName>
    </submittedName>
</protein>
<sequence length="56" mass="6544">MVIPLVTVFLYSKSNSVIKQVILKIFQVALSERKFIKAIKNKVLVFILVFERMNVF</sequence>
<keyword evidence="2" id="KW-1185">Reference proteome</keyword>
<evidence type="ECO:0000313" key="2">
    <source>
        <dbReference type="Proteomes" id="UP000016521"/>
    </source>
</evidence>
<gene>
    <name evidence="1" type="ORF">PPIS_a2037</name>
</gene>
<name>A0ABM6NEB9_PSEO7</name>